<comment type="caution">
    <text evidence="2">The sequence shown here is derived from an EMBL/GenBank/DDBJ whole genome shotgun (WGS) entry which is preliminary data.</text>
</comment>
<keyword evidence="1" id="KW-0472">Membrane</keyword>
<organism evidence="2 3">
    <name type="scientific">Helianthus annuus</name>
    <name type="common">Common sunflower</name>
    <dbReference type="NCBI Taxonomy" id="4232"/>
    <lineage>
        <taxon>Eukaryota</taxon>
        <taxon>Viridiplantae</taxon>
        <taxon>Streptophyta</taxon>
        <taxon>Embryophyta</taxon>
        <taxon>Tracheophyta</taxon>
        <taxon>Spermatophyta</taxon>
        <taxon>Magnoliopsida</taxon>
        <taxon>eudicotyledons</taxon>
        <taxon>Gunneridae</taxon>
        <taxon>Pentapetalae</taxon>
        <taxon>asterids</taxon>
        <taxon>campanulids</taxon>
        <taxon>Asterales</taxon>
        <taxon>Asteraceae</taxon>
        <taxon>Asteroideae</taxon>
        <taxon>Heliantheae alliance</taxon>
        <taxon>Heliantheae</taxon>
        <taxon>Helianthus</taxon>
    </lineage>
</organism>
<evidence type="ECO:0000313" key="3">
    <source>
        <dbReference type="Proteomes" id="UP000215914"/>
    </source>
</evidence>
<gene>
    <name evidence="2" type="ORF">HanXRQr2_Chr13g0606071</name>
</gene>
<name>A0A9K3EKY2_HELAN</name>
<reference evidence="2" key="1">
    <citation type="journal article" date="2017" name="Nature">
        <title>The sunflower genome provides insights into oil metabolism, flowering and Asterid evolution.</title>
        <authorList>
            <person name="Badouin H."/>
            <person name="Gouzy J."/>
            <person name="Grassa C.J."/>
            <person name="Murat F."/>
            <person name="Staton S.E."/>
            <person name="Cottret L."/>
            <person name="Lelandais-Briere C."/>
            <person name="Owens G.L."/>
            <person name="Carrere S."/>
            <person name="Mayjonade B."/>
            <person name="Legrand L."/>
            <person name="Gill N."/>
            <person name="Kane N.C."/>
            <person name="Bowers J.E."/>
            <person name="Hubner S."/>
            <person name="Bellec A."/>
            <person name="Berard A."/>
            <person name="Berges H."/>
            <person name="Blanchet N."/>
            <person name="Boniface M.C."/>
            <person name="Brunel D."/>
            <person name="Catrice O."/>
            <person name="Chaidir N."/>
            <person name="Claudel C."/>
            <person name="Donnadieu C."/>
            <person name="Faraut T."/>
            <person name="Fievet G."/>
            <person name="Helmstetter N."/>
            <person name="King M."/>
            <person name="Knapp S.J."/>
            <person name="Lai Z."/>
            <person name="Le Paslier M.C."/>
            <person name="Lippi Y."/>
            <person name="Lorenzon L."/>
            <person name="Mandel J.R."/>
            <person name="Marage G."/>
            <person name="Marchand G."/>
            <person name="Marquand E."/>
            <person name="Bret-Mestries E."/>
            <person name="Morien E."/>
            <person name="Nambeesan S."/>
            <person name="Nguyen T."/>
            <person name="Pegot-Espagnet P."/>
            <person name="Pouilly N."/>
            <person name="Raftis F."/>
            <person name="Sallet E."/>
            <person name="Schiex T."/>
            <person name="Thomas J."/>
            <person name="Vandecasteele C."/>
            <person name="Vares D."/>
            <person name="Vear F."/>
            <person name="Vautrin S."/>
            <person name="Crespi M."/>
            <person name="Mangin B."/>
            <person name="Burke J.M."/>
            <person name="Salse J."/>
            <person name="Munos S."/>
            <person name="Vincourt P."/>
            <person name="Rieseberg L.H."/>
            <person name="Langlade N.B."/>
        </authorList>
    </citation>
    <scope>NUCLEOTIDE SEQUENCE</scope>
    <source>
        <tissue evidence="2">Leaves</tissue>
    </source>
</reference>
<feature type="transmembrane region" description="Helical" evidence="1">
    <location>
        <begin position="63"/>
        <end position="88"/>
    </location>
</feature>
<dbReference type="Proteomes" id="UP000215914">
    <property type="component" value="Unassembled WGS sequence"/>
</dbReference>
<dbReference type="Gramene" id="mRNA:HanXRQr2_Chr13g0606071">
    <property type="protein sequence ID" value="mRNA:HanXRQr2_Chr13g0606071"/>
    <property type="gene ID" value="HanXRQr2_Chr13g0606071"/>
</dbReference>
<evidence type="ECO:0000256" key="1">
    <source>
        <dbReference type="SAM" id="Phobius"/>
    </source>
</evidence>
<evidence type="ECO:0000313" key="2">
    <source>
        <dbReference type="EMBL" id="KAF5774908.1"/>
    </source>
</evidence>
<keyword evidence="1" id="KW-0812">Transmembrane</keyword>
<protein>
    <submittedName>
        <fullName evidence="2">Uncharacterized protein</fullName>
    </submittedName>
</protein>
<keyword evidence="1" id="KW-1133">Transmembrane helix</keyword>
<dbReference type="EMBL" id="MNCJ02000328">
    <property type="protein sequence ID" value="KAF5774908.1"/>
    <property type="molecule type" value="Genomic_DNA"/>
</dbReference>
<sequence>MTKTEDGCGVCCSRQPPFQWREESINCDSCILEIRRRQDGRRDYMSSLQPGGYRRNRVWDENVCLTILMFAFPCLIIFGMKINSLIILK</sequence>
<keyword evidence="3" id="KW-1185">Reference proteome</keyword>
<proteinExistence type="predicted"/>
<accession>A0A9K3EKY2</accession>
<dbReference type="AlphaFoldDB" id="A0A9K3EKY2"/>
<reference evidence="2" key="2">
    <citation type="submission" date="2020-06" db="EMBL/GenBank/DDBJ databases">
        <title>Helianthus annuus Genome sequencing and assembly Release 2.</title>
        <authorList>
            <person name="Gouzy J."/>
            <person name="Langlade N."/>
            <person name="Munos S."/>
        </authorList>
    </citation>
    <scope>NUCLEOTIDE SEQUENCE</scope>
    <source>
        <tissue evidence="2">Leaves</tissue>
    </source>
</reference>